<protein>
    <submittedName>
        <fullName evidence="1">Uncharacterized protein</fullName>
    </submittedName>
</protein>
<reference evidence="1 2" key="1">
    <citation type="submission" date="2018-04" db="EMBL/GenBank/DDBJ databases">
        <authorList>
            <person name="Vogel A."/>
        </authorList>
    </citation>
    <scope>NUCLEOTIDE SEQUENCE [LARGE SCALE GENOMIC DNA]</scope>
</reference>
<evidence type="ECO:0000313" key="1">
    <source>
        <dbReference type="EMBL" id="VFQ77012.1"/>
    </source>
</evidence>
<gene>
    <name evidence="1" type="ORF">CCAM_LOCUS18788</name>
</gene>
<proteinExistence type="predicted"/>
<evidence type="ECO:0000313" key="2">
    <source>
        <dbReference type="Proteomes" id="UP000595140"/>
    </source>
</evidence>
<dbReference type="EMBL" id="OOIL02001591">
    <property type="protein sequence ID" value="VFQ77012.1"/>
    <property type="molecule type" value="Genomic_DNA"/>
</dbReference>
<sequence length="77" mass="8834">MKKRPSRHQSDQWHLRRLALGVAMSEFTGYNIVAAISNPLLPLLLVNHYPSLQILTVVVDFISESLIPQHSDSRLWQ</sequence>
<accession>A0A484LKK3</accession>
<keyword evidence="2" id="KW-1185">Reference proteome</keyword>
<name>A0A484LKK3_9ASTE</name>
<dbReference type="AlphaFoldDB" id="A0A484LKK3"/>
<dbReference type="Proteomes" id="UP000595140">
    <property type="component" value="Unassembled WGS sequence"/>
</dbReference>
<organism evidence="1 2">
    <name type="scientific">Cuscuta campestris</name>
    <dbReference type="NCBI Taxonomy" id="132261"/>
    <lineage>
        <taxon>Eukaryota</taxon>
        <taxon>Viridiplantae</taxon>
        <taxon>Streptophyta</taxon>
        <taxon>Embryophyta</taxon>
        <taxon>Tracheophyta</taxon>
        <taxon>Spermatophyta</taxon>
        <taxon>Magnoliopsida</taxon>
        <taxon>eudicotyledons</taxon>
        <taxon>Gunneridae</taxon>
        <taxon>Pentapetalae</taxon>
        <taxon>asterids</taxon>
        <taxon>lamiids</taxon>
        <taxon>Solanales</taxon>
        <taxon>Convolvulaceae</taxon>
        <taxon>Cuscuteae</taxon>
        <taxon>Cuscuta</taxon>
        <taxon>Cuscuta subgen. Grammica</taxon>
        <taxon>Cuscuta sect. Cleistogrammica</taxon>
    </lineage>
</organism>